<dbReference type="EMBL" id="JANPWB010000016">
    <property type="protein sequence ID" value="KAJ1085243.1"/>
    <property type="molecule type" value="Genomic_DNA"/>
</dbReference>
<proteinExistence type="predicted"/>
<organism evidence="1 2">
    <name type="scientific">Pleurodeles waltl</name>
    <name type="common">Iberian ribbed newt</name>
    <dbReference type="NCBI Taxonomy" id="8319"/>
    <lineage>
        <taxon>Eukaryota</taxon>
        <taxon>Metazoa</taxon>
        <taxon>Chordata</taxon>
        <taxon>Craniata</taxon>
        <taxon>Vertebrata</taxon>
        <taxon>Euteleostomi</taxon>
        <taxon>Amphibia</taxon>
        <taxon>Batrachia</taxon>
        <taxon>Caudata</taxon>
        <taxon>Salamandroidea</taxon>
        <taxon>Salamandridae</taxon>
        <taxon>Pleurodelinae</taxon>
        <taxon>Pleurodeles</taxon>
    </lineage>
</organism>
<sequence>MTVTLPRGSNPRLVHLAQANHNLPKRLGGLSRRSFYLLAQTKLRRERSRCHVISVRPIGCVRRGSLRRSRQIREAAEENHREG</sequence>
<evidence type="ECO:0000313" key="1">
    <source>
        <dbReference type="EMBL" id="KAJ1085243.1"/>
    </source>
</evidence>
<reference evidence="1" key="1">
    <citation type="journal article" date="2022" name="bioRxiv">
        <title>Sequencing and chromosome-scale assembly of the giantPleurodeles waltlgenome.</title>
        <authorList>
            <person name="Brown T."/>
            <person name="Elewa A."/>
            <person name="Iarovenko S."/>
            <person name="Subramanian E."/>
            <person name="Araus A.J."/>
            <person name="Petzold A."/>
            <person name="Susuki M."/>
            <person name="Suzuki K.-i.T."/>
            <person name="Hayashi T."/>
            <person name="Toyoda A."/>
            <person name="Oliveira C."/>
            <person name="Osipova E."/>
            <person name="Leigh N.D."/>
            <person name="Simon A."/>
            <person name="Yun M.H."/>
        </authorList>
    </citation>
    <scope>NUCLEOTIDE SEQUENCE</scope>
    <source>
        <strain evidence="1">20211129_DDA</strain>
        <tissue evidence="1">Liver</tissue>
    </source>
</reference>
<protein>
    <submittedName>
        <fullName evidence="1">Uncharacterized protein</fullName>
    </submittedName>
</protein>
<comment type="caution">
    <text evidence="1">The sequence shown here is derived from an EMBL/GenBank/DDBJ whole genome shotgun (WGS) entry which is preliminary data.</text>
</comment>
<dbReference type="AlphaFoldDB" id="A0AAV7L9A7"/>
<keyword evidence="2" id="KW-1185">Reference proteome</keyword>
<evidence type="ECO:0000313" key="2">
    <source>
        <dbReference type="Proteomes" id="UP001066276"/>
    </source>
</evidence>
<name>A0AAV7L9A7_PLEWA</name>
<gene>
    <name evidence="1" type="ORF">NDU88_005376</name>
</gene>
<accession>A0AAV7L9A7</accession>
<dbReference type="Proteomes" id="UP001066276">
    <property type="component" value="Chromosome 12"/>
</dbReference>